<protein>
    <recommendedName>
        <fullName evidence="4">Disease resistance N-terminal domain-containing protein</fullName>
    </recommendedName>
</protein>
<evidence type="ECO:0000256" key="2">
    <source>
        <dbReference type="ARBA" id="ARBA00022741"/>
    </source>
</evidence>
<name>A0AAD9TQD8_9ROSI</name>
<dbReference type="GO" id="GO:0000166">
    <property type="term" value="F:nucleotide binding"/>
    <property type="evidence" value="ECO:0007669"/>
    <property type="project" value="UniProtKB-KW"/>
</dbReference>
<dbReference type="Proteomes" id="UP001280121">
    <property type="component" value="Unassembled WGS sequence"/>
</dbReference>
<keyword evidence="2" id="KW-0547">Nucleotide-binding</keyword>
<organism evidence="5 6">
    <name type="scientific">Dipteronia dyeriana</name>
    <dbReference type="NCBI Taxonomy" id="168575"/>
    <lineage>
        <taxon>Eukaryota</taxon>
        <taxon>Viridiplantae</taxon>
        <taxon>Streptophyta</taxon>
        <taxon>Embryophyta</taxon>
        <taxon>Tracheophyta</taxon>
        <taxon>Spermatophyta</taxon>
        <taxon>Magnoliopsida</taxon>
        <taxon>eudicotyledons</taxon>
        <taxon>Gunneridae</taxon>
        <taxon>Pentapetalae</taxon>
        <taxon>rosids</taxon>
        <taxon>malvids</taxon>
        <taxon>Sapindales</taxon>
        <taxon>Sapindaceae</taxon>
        <taxon>Hippocastanoideae</taxon>
        <taxon>Acereae</taxon>
        <taxon>Dipteronia</taxon>
    </lineage>
</organism>
<keyword evidence="1" id="KW-0677">Repeat</keyword>
<comment type="caution">
    <text evidence="5">The sequence shown here is derived from an EMBL/GenBank/DDBJ whole genome shotgun (WGS) entry which is preliminary data.</text>
</comment>
<evidence type="ECO:0000256" key="3">
    <source>
        <dbReference type="ARBA" id="ARBA00022821"/>
    </source>
</evidence>
<keyword evidence="3" id="KW-0611">Plant defense</keyword>
<reference evidence="5" key="1">
    <citation type="journal article" date="2023" name="Plant J.">
        <title>Genome sequences and population genomics provide insights into the demographic history, inbreeding, and mutation load of two 'living fossil' tree species of Dipteronia.</title>
        <authorList>
            <person name="Feng Y."/>
            <person name="Comes H.P."/>
            <person name="Chen J."/>
            <person name="Zhu S."/>
            <person name="Lu R."/>
            <person name="Zhang X."/>
            <person name="Li P."/>
            <person name="Qiu J."/>
            <person name="Olsen K.M."/>
            <person name="Qiu Y."/>
        </authorList>
    </citation>
    <scope>NUCLEOTIDE SEQUENCE</scope>
    <source>
        <strain evidence="5">KIB01</strain>
    </source>
</reference>
<evidence type="ECO:0000313" key="5">
    <source>
        <dbReference type="EMBL" id="KAK2640077.1"/>
    </source>
</evidence>
<feature type="domain" description="Disease resistance N-terminal" evidence="4">
    <location>
        <begin position="8"/>
        <end position="100"/>
    </location>
</feature>
<evidence type="ECO:0000313" key="6">
    <source>
        <dbReference type="Proteomes" id="UP001280121"/>
    </source>
</evidence>
<proteinExistence type="predicted"/>
<evidence type="ECO:0000259" key="4">
    <source>
        <dbReference type="Pfam" id="PF18052"/>
    </source>
</evidence>
<dbReference type="Pfam" id="PF18052">
    <property type="entry name" value="Rx_N"/>
    <property type="match status" value="1"/>
</dbReference>
<dbReference type="AlphaFoldDB" id="A0AAD9TQD8"/>
<dbReference type="CDD" id="cd14798">
    <property type="entry name" value="RX-CC_like"/>
    <property type="match status" value="1"/>
</dbReference>
<accession>A0AAD9TQD8</accession>
<gene>
    <name evidence="5" type="ORF">Ddye_027872</name>
</gene>
<dbReference type="Gene3D" id="1.20.5.4130">
    <property type="match status" value="1"/>
</dbReference>
<dbReference type="GO" id="GO:0006952">
    <property type="term" value="P:defense response"/>
    <property type="evidence" value="ECO:0007669"/>
    <property type="project" value="UniProtKB-KW"/>
</dbReference>
<evidence type="ECO:0000256" key="1">
    <source>
        <dbReference type="ARBA" id="ARBA00022737"/>
    </source>
</evidence>
<dbReference type="InterPro" id="IPR038005">
    <property type="entry name" value="RX-like_CC"/>
</dbReference>
<dbReference type="InterPro" id="IPR041118">
    <property type="entry name" value="Rx_N"/>
</dbReference>
<dbReference type="EMBL" id="JANJYI010000008">
    <property type="protein sequence ID" value="KAK2640077.1"/>
    <property type="molecule type" value="Genomic_DNA"/>
</dbReference>
<sequence length="165" mass="19078">MPVVELLVSAFLPVLLERLTSPELLRFLRQEGLYSKIKKWEDALKYIQAVLGDAEEKQFKNSAVEMWLDDLRDLAYDVEDILDEFATEAFARKLKMEQHDQPSTSKIRKFVPSCFRNLSPRAIKVNRVPNLVTSFIGQEYRLCWEMAIGILNKNICIGVLSLIFP</sequence>
<keyword evidence="6" id="KW-1185">Reference proteome</keyword>